<protein>
    <submittedName>
        <fullName evidence="2">NADPH:quinone reductase-like Zn-dependent oxidoreductase</fullName>
    </submittedName>
</protein>
<dbReference type="SMART" id="SM00829">
    <property type="entry name" value="PKS_ER"/>
    <property type="match status" value="1"/>
</dbReference>
<gene>
    <name evidence="2" type="ORF">HNR12_000032</name>
</gene>
<dbReference type="AlphaFoldDB" id="A0A853BG88"/>
<dbReference type="InterPro" id="IPR036291">
    <property type="entry name" value="NAD(P)-bd_dom_sf"/>
</dbReference>
<feature type="domain" description="Enoyl reductase (ER)" evidence="1">
    <location>
        <begin position="10"/>
        <end position="325"/>
    </location>
</feature>
<dbReference type="InterPro" id="IPR013154">
    <property type="entry name" value="ADH-like_N"/>
</dbReference>
<proteinExistence type="predicted"/>
<evidence type="ECO:0000313" key="3">
    <source>
        <dbReference type="Proteomes" id="UP000575985"/>
    </source>
</evidence>
<evidence type="ECO:0000259" key="1">
    <source>
        <dbReference type="SMART" id="SM00829"/>
    </source>
</evidence>
<dbReference type="SUPFAM" id="SSF51735">
    <property type="entry name" value="NAD(P)-binding Rossmann-fold domains"/>
    <property type="match status" value="1"/>
</dbReference>
<dbReference type="PANTHER" id="PTHR11695:SF294">
    <property type="entry name" value="RETICULON-4-INTERACTING PROTEIN 1, MITOCHONDRIAL"/>
    <property type="match status" value="1"/>
</dbReference>
<dbReference type="RefSeq" id="WP_179765544.1">
    <property type="nucleotide sequence ID" value="NZ_JACCFO010000001.1"/>
</dbReference>
<sequence>MKAFVLHSFGPPRSLDLTDLDTPVPGEGEVLVRVHATSVNPYDWHLMRGEPRVARLMGTVGLRRPAVRVLGADIAGRVEALGPGATGVAVGDEVYALTRGGGFAEYARVRVDELAPKPAGLTFEQAAAVPLAACTALAALDDGAAVGPGRRVCVNGATGGVGTFAVQLAAVYGGRVTGVCGPHNAGLVRSLGAAEVIDYTRSDFTRGGARFDLLVDIAGSRSAWACRRALSPGGTLAAVGGPAGRWVQPAGHVLGAAALNAFVPQRMVAADVFTPPRTARRLRELAGLLAEGRIAPVIDRTYPFSEIPAAVAYQEAGHAPGKVVVTV</sequence>
<reference evidence="2 3" key="1">
    <citation type="submission" date="2020-07" db="EMBL/GenBank/DDBJ databases">
        <title>Sequencing the genomes of 1000 actinobacteria strains.</title>
        <authorList>
            <person name="Klenk H.-P."/>
        </authorList>
    </citation>
    <scope>NUCLEOTIDE SEQUENCE [LARGE SCALE GENOMIC DNA]</scope>
    <source>
        <strain evidence="2 3">DSM 45927</strain>
    </source>
</reference>
<dbReference type="GO" id="GO:0016491">
    <property type="term" value="F:oxidoreductase activity"/>
    <property type="evidence" value="ECO:0007669"/>
    <property type="project" value="InterPro"/>
</dbReference>
<organism evidence="2 3">
    <name type="scientific">Streptomonospora nanhaiensis</name>
    <dbReference type="NCBI Taxonomy" id="1323731"/>
    <lineage>
        <taxon>Bacteria</taxon>
        <taxon>Bacillati</taxon>
        <taxon>Actinomycetota</taxon>
        <taxon>Actinomycetes</taxon>
        <taxon>Streptosporangiales</taxon>
        <taxon>Nocardiopsidaceae</taxon>
        <taxon>Streptomonospora</taxon>
    </lineage>
</organism>
<dbReference type="CDD" id="cd08267">
    <property type="entry name" value="MDR1"/>
    <property type="match status" value="1"/>
</dbReference>
<evidence type="ECO:0000313" key="2">
    <source>
        <dbReference type="EMBL" id="NYI93755.1"/>
    </source>
</evidence>
<dbReference type="Proteomes" id="UP000575985">
    <property type="component" value="Unassembled WGS sequence"/>
</dbReference>
<dbReference type="InterPro" id="IPR020843">
    <property type="entry name" value="ER"/>
</dbReference>
<dbReference type="InterPro" id="IPR011032">
    <property type="entry name" value="GroES-like_sf"/>
</dbReference>
<dbReference type="SUPFAM" id="SSF50129">
    <property type="entry name" value="GroES-like"/>
    <property type="match status" value="1"/>
</dbReference>
<dbReference type="Pfam" id="PF13602">
    <property type="entry name" value="ADH_zinc_N_2"/>
    <property type="match status" value="1"/>
</dbReference>
<dbReference type="Gene3D" id="3.40.50.720">
    <property type="entry name" value="NAD(P)-binding Rossmann-like Domain"/>
    <property type="match status" value="1"/>
</dbReference>
<keyword evidence="3" id="KW-1185">Reference proteome</keyword>
<dbReference type="InterPro" id="IPR050700">
    <property type="entry name" value="YIM1/Zinc_Alcohol_DH_Fams"/>
</dbReference>
<dbReference type="PANTHER" id="PTHR11695">
    <property type="entry name" value="ALCOHOL DEHYDROGENASE RELATED"/>
    <property type="match status" value="1"/>
</dbReference>
<dbReference type="Pfam" id="PF08240">
    <property type="entry name" value="ADH_N"/>
    <property type="match status" value="1"/>
</dbReference>
<name>A0A853BG88_9ACTN</name>
<dbReference type="Gene3D" id="3.90.180.10">
    <property type="entry name" value="Medium-chain alcohol dehydrogenases, catalytic domain"/>
    <property type="match status" value="1"/>
</dbReference>
<comment type="caution">
    <text evidence="2">The sequence shown here is derived from an EMBL/GenBank/DDBJ whole genome shotgun (WGS) entry which is preliminary data.</text>
</comment>
<accession>A0A853BG88</accession>
<dbReference type="EMBL" id="JACCFO010000001">
    <property type="protein sequence ID" value="NYI93755.1"/>
    <property type="molecule type" value="Genomic_DNA"/>
</dbReference>